<keyword evidence="2" id="KW-1133">Transmembrane helix</keyword>
<keyword evidence="4" id="KW-1185">Reference proteome</keyword>
<dbReference type="GO" id="GO:0006508">
    <property type="term" value="P:proteolysis"/>
    <property type="evidence" value="ECO:0007669"/>
    <property type="project" value="InterPro"/>
</dbReference>
<dbReference type="NCBIfam" id="TIGR02854">
    <property type="entry name" value="spore_II_GA"/>
    <property type="match status" value="1"/>
</dbReference>
<evidence type="ECO:0000256" key="2">
    <source>
        <dbReference type="SAM" id="Phobius"/>
    </source>
</evidence>
<keyword evidence="2" id="KW-0812">Transmembrane</keyword>
<dbReference type="GO" id="GO:0030436">
    <property type="term" value="P:asexual sporulation"/>
    <property type="evidence" value="ECO:0007669"/>
    <property type="project" value="InterPro"/>
</dbReference>
<reference evidence="4" key="1">
    <citation type="submission" date="2016-10" db="EMBL/GenBank/DDBJ databases">
        <authorList>
            <person name="Varghese N."/>
            <person name="Submissions S."/>
        </authorList>
    </citation>
    <scope>NUCLEOTIDE SEQUENCE [LARGE SCALE GENOMIC DNA]</scope>
    <source>
        <strain evidence="4">CGMCC 1.3703</strain>
    </source>
</reference>
<sequence length="326" mass="36528">MTDFLSGRAYTFSTADKEEGGERIIYLDAVWLLNLLMDGMILSLTQGITRAKSSKTRMIAGAFVASTIVPITIYMPDSWLVGSFGKIFFSMFIIWVAFSYTSLRAFFVQWISFYFITFAIGGSMMGVHYFLATEISLQGGSIVTFSGGYGDPVSWLFVVIGFPCSFVFTKWRLNQVSVHKMKLEDIYDVTVEWNGRTAHCKGLVDSGNQLVDPVSRKMVFLADSFLWEQFFSKEQLQQLEVDHVVTALADLPDDIQSSVRLVPYQAAGVTGQLLVTLLVDKITVKTESGNLEMKAPLLGVQQQDLTHDRLYQMLIHPHLMVKGKSA</sequence>
<feature type="active site" evidence="1">
    <location>
        <position position="205"/>
    </location>
</feature>
<accession>A0A1H0PRR6</accession>
<dbReference type="RefSeq" id="WP_244157187.1">
    <property type="nucleotide sequence ID" value="NZ_FNIZ01000011.1"/>
</dbReference>
<dbReference type="InterPro" id="IPR005081">
    <property type="entry name" value="SpoIIGA"/>
</dbReference>
<feature type="transmembrane region" description="Helical" evidence="2">
    <location>
        <begin position="110"/>
        <end position="132"/>
    </location>
</feature>
<feature type="transmembrane region" description="Helical" evidence="2">
    <location>
        <begin position="79"/>
        <end position="98"/>
    </location>
</feature>
<dbReference type="Proteomes" id="UP000198860">
    <property type="component" value="Unassembled WGS sequence"/>
</dbReference>
<dbReference type="Pfam" id="PF03419">
    <property type="entry name" value="Peptidase_U4"/>
    <property type="match status" value="1"/>
</dbReference>
<feature type="transmembrane region" description="Helical" evidence="2">
    <location>
        <begin position="152"/>
        <end position="173"/>
    </location>
</feature>
<dbReference type="STRING" id="240303.SAMN05421677_111108"/>
<evidence type="ECO:0000313" key="3">
    <source>
        <dbReference type="EMBL" id="SDP07812.1"/>
    </source>
</evidence>
<dbReference type="EMBL" id="FNIZ01000011">
    <property type="protein sequence ID" value="SDP07812.1"/>
    <property type="molecule type" value="Genomic_DNA"/>
</dbReference>
<dbReference type="AlphaFoldDB" id="A0A1H0PRR6"/>
<dbReference type="GO" id="GO:0004190">
    <property type="term" value="F:aspartic-type endopeptidase activity"/>
    <property type="evidence" value="ECO:0007669"/>
    <property type="project" value="InterPro"/>
</dbReference>
<evidence type="ECO:0000313" key="4">
    <source>
        <dbReference type="Proteomes" id="UP000198860"/>
    </source>
</evidence>
<organism evidence="3 4">
    <name type="scientific">Halobacillus aidingensis</name>
    <dbReference type="NCBI Taxonomy" id="240303"/>
    <lineage>
        <taxon>Bacteria</taxon>
        <taxon>Bacillati</taxon>
        <taxon>Bacillota</taxon>
        <taxon>Bacilli</taxon>
        <taxon>Bacillales</taxon>
        <taxon>Bacillaceae</taxon>
        <taxon>Halobacillus</taxon>
    </lineage>
</organism>
<evidence type="ECO:0000256" key="1">
    <source>
        <dbReference type="PIRSR" id="PIRSR018571-1"/>
    </source>
</evidence>
<dbReference type="PIRSF" id="PIRSF018571">
    <property type="entry name" value="SpoIIGA"/>
    <property type="match status" value="1"/>
</dbReference>
<proteinExistence type="predicted"/>
<protein>
    <submittedName>
        <fullName evidence="3">Stage II sporulation protein GA (Sporulation sigma-E factor processing peptidase)</fullName>
    </submittedName>
</protein>
<keyword evidence="2" id="KW-0472">Membrane</keyword>
<name>A0A1H0PRR6_HALAD</name>
<feature type="transmembrane region" description="Helical" evidence="2">
    <location>
        <begin position="56"/>
        <end position="73"/>
    </location>
</feature>
<gene>
    <name evidence="3" type="ORF">SAMN05421677_111108</name>
</gene>